<evidence type="ECO:0000313" key="1">
    <source>
        <dbReference type="EMBL" id="KAJ3552841.1"/>
    </source>
</evidence>
<name>A0ACC1T4B8_9APHY</name>
<dbReference type="Proteomes" id="UP001148662">
    <property type="component" value="Unassembled WGS sequence"/>
</dbReference>
<organism evidence="1 2">
    <name type="scientific">Phlebia brevispora</name>
    <dbReference type="NCBI Taxonomy" id="194682"/>
    <lineage>
        <taxon>Eukaryota</taxon>
        <taxon>Fungi</taxon>
        <taxon>Dikarya</taxon>
        <taxon>Basidiomycota</taxon>
        <taxon>Agaricomycotina</taxon>
        <taxon>Agaricomycetes</taxon>
        <taxon>Polyporales</taxon>
        <taxon>Meruliaceae</taxon>
        <taxon>Phlebia</taxon>
    </lineage>
</organism>
<comment type="caution">
    <text evidence="1">The sequence shown here is derived from an EMBL/GenBank/DDBJ whole genome shotgun (WGS) entry which is preliminary data.</text>
</comment>
<sequence>MPTLSHSSLLRSHTLKVARTSYPRLARSGVGQLRTVKTACCSYTKSAVSNAQRHFTTAPPLSVSAAAAVKRLHSSDPPEPPLTPATSPDLPVSRVDDREVVVGFDTASWTRFHHVWLRDHCRCPECFHPITKQRLFSTFDIPPDLKPVRAESKADGLEVFWPSSVPHTSFYPWTWLREHSYDPPLRQHEISTEKILWGSRIRQTPPTVSYDEVIAQDDHGLFKWLSNIDKFGLCFVSGVPPTAEATEELATRIATHLEVLKDGKFWDFTSDFAKGDTAYTTVALGAHTDNTYFTDPCGLQLFHLLSHTEGTGGQTLLVDGFYVASILKELHPEVYATLTRAHPTLEHRGDLGTGQLVRVTWNNDDRSVMDHLSSTEMEEWYNAIRLWHKFLTSADSEYWVQLSPGTAVVVDNHRVLHGRSAFNGKRRMCGAYIGKDEFRSKFEVLSERFAPDAVTQATQKDIVNGRSLWSPYV</sequence>
<dbReference type="EMBL" id="JANHOG010000610">
    <property type="protein sequence ID" value="KAJ3552841.1"/>
    <property type="molecule type" value="Genomic_DNA"/>
</dbReference>
<keyword evidence="2" id="KW-1185">Reference proteome</keyword>
<accession>A0ACC1T4B8</accession>
<gene>
    <name evidence="1" type="ORF">NM688_g3937</name>
</gene>
<evidence type="ECO:0000313" key="2">
    <source>
        <dbReference type="Proteomes" id="UP001148662"/>
    </source>
</evidence>
<proteinExistence type="predicted"/>
<protein>
    <submittedName>
        <fullName evidence="1">Uncharacterized protein</fullName>
    </submittedName>
</protein>
<reference evidence="1" key="1">
    <citation type="submission" date="2022-07" db="EMBL/GenBank/DDBJ databases">
        <title>Genome Sequence of Phlebia brevispora.</title>
        <authorList>
            <person name="Buettner E."/>
        </authorList>
    </citation>
    <scope>NUCLEOTIDE SEQUENCE</scope>
    <source>
        <strain evidence="1">MPL23</strain>
    </source>
</reference>